<reference evidence="2" key="1">
    <citation type="submission" date="2021-11" db="EMBL/GenBank/DDBJ databases">
        <title>Genome sequence.</title>
        <authorList>
            <person name="Sun Q."/>
        </authorList>
    </citation>
    <scope>NUCLEOTIDE SEQUENCE</scope>
    <source>
        <strain evidence="2">JC740</strain>
    </source>
</reference>
<organism evidence="2 3">
    <name type="scientific">Rhodopirellula halodulae</name>
    <dbReference type="NCBI Taxonomy" id="2894198"/>
    <lineage>
        <taxon>Bacteria</taxon>
        <taxon>Pseudomonadati</taxon>
        <taxon>Planctomycetota</taxon>
        <taxon>Planctomycetia</taxon>
        <taxon>Pirellulales</taxon>
        <taxon>Pirellulaceae</taxon>
        <taxon>Rhodopirellula</taxon>
    </lineage>
</organism>
<name>A0ABS8NBX8_9BACT</name>
<gene>
    <name evidence="2" type="ORF">LOC71_02165</name>
</gene>
<feature type="compositionally biased region" description="Polar residues" evidence="1">
    <location>
        <begin position="363"/>
        <end position="373"/>
    </location>
</feature>
<dbReference type="RefSeq" id="WP_230270947.1">
    <property type="nucleotide sequence ID" value="NZ_JAJKFW010000004.1"/>
</dbReference>
<dbReference type="Proteomes" id="UP001430306">
    <property type="component" value="Unassembled WGS sequence"/>
</dbReference>
<evidence type="ECO:0000256" key="1">
    <source>
        <dbReference type="SAM" id="MobiDB-lite"/>
    </source>
</evidence>
<comment type="caution">
    <text evidence="2">The sequence shown here is derived from an EMBL/GenBank/DDBJ whole genome shotgun (WGS) entry which is preliminary data.</text>
</comment>
<accession>A0ABS8NBX8</accession>
<dbReference type="EMBL" id="JAJKFW010000004">
    <property type="protein sequence ID" value="MCC9641061.1"/>
    <property type="molecule type" value="Genomic_DNA"/>
</dbReference>
<feature type="region of interest" description="Disordered" evidence="1">
    <location>
        <begin position="345"/>
        <end position="373"/>
    </location>
</feature>
<protein>
    <submittedName>
        <fullName evidence="2">Uncharacterized protein</fullName>
    </submittedName>
</protein>
<evidence type="ECO:0000313" key="3">
    <source>
        <dbReference type="Proteomes" id="UP001430306"/>
    </source>
</evidence>
<keyword evidence="3" id="KW-1185">Reference proteome</keyword>
<sequence>MSDDLGQSDVAVFVHCQSAAMDEDGILQCQMRITEVLRGDAKWTKSVVTVPSFQESAPEGPISANASYWLVGYGESPFLWSEPKLFSKDAMAYLRGLANLPKAGPKRLEYFLRFLKQDDELISNDAYNEFADASLEQIRDLANKIDREWVIGQLRDKTVPVHRRRLCWTFLSQCGTQDDAQLFSEMLRLREDDPTFDPGMDAAMSCFISLGGEPALAQIERDHLQPSNANYLDCYAAVSAIRVHGTELDVIPRERLAAAMRLVLEIPALADMVIPDLARWKDWTAIDRVVELFEMSEQETLFVKPNVVLYLKACPLPTAKDALQKLRQIDPAAVEQAEASLQRYPGVATVPVPPPVEPKTPTAQSTETSSTPE</sequence>
<proteinExistence type="predicted"/>
<evidence type="ECO:0000313" key="2">
    <source>
        <dbReference type="EMBL" id="MCC9641061.1"/>
    </source>
</evidence>